<accession>A0ABU1W1M5</accession>
<dbReference type="RefSeq" id="WP_310279034.1">
    <property type="nucleotide sequence ID" value="NZ_JAVDWR010000008.1"/>
</dbReference>
<sequence>MRLILATILALVFSAGTLASEAVELRHKGVEAASKGDFESAQKYLEQSAKLGFYTAQVEYAYLLESSTDSVQNKVDSYAWYKVVIAQAGTDTEFAKEGVARLAKVMSEAELNQAKETATQYLDKYAK</sequence>
<dbReference type="InterPro" id="IPR011990">
    <property type="entry name" value="TPR-like_helical_dom_sf"/>
</dbReference>
<protein>
    <submittedName>
        <fullName evidence="2">TPR repeat protein</fullName>
    </submittedName>
</protein>
<comment type="caution">
    <text evidence="2">The sequence shown here is derived from an EMBL/GenBank/DDBJ whole genome shotgun (WGS) entry which is preliminary data.</text>
</comment>
<gene>
    <name evidence="2" type="ORF">J2W69_002555</name>
</gene>
<name>A0ABU1W1M5_9GAMM</name>
<keyword evidence="3" id="KW-1185">Reference proteome</keyword>
<evidence type="ECO:0000313" key="2">
    <source>
        <dbReference type="EMBL" id="MDR7121598.1"/>
    </source>
</evidence>
<dbReference type="EMBL" id="JAVDWR010000008">
    <property type="protein sequence ID" value="MDR7121598.1"/>
    <property type="molecule type" value="Genomic_DNA"/>
</dbReference>
<dbReference type="Proteomes" id="UP001257909">
    <property type="component" value="Unassembled WGS sequence"/>
</dbReference>
<reference evidence="2 3" key="1">
    <citation type="submission" date="2023-07" db="EMBL/GenBank/DDBJ databases">
        <title>Sorghum-associated microbial communities from plants grown in Nebraska, USA.</title>
        <authorList>
            <person name="Schachtman D."/>
        </authorList>
    </citation>
    <scope>NUCLEOTIDE SEQUENCE [LARGE SCALE GENOMIC DNA]</scope>
    <source>
        <strain evidence="2 3">4138</strain>
    </source>
</reference>
<keyword evidence="1" id="KW-0732">Signal</keyword>
<dbReference type="SUPFAM" id="SSF81901">
    <property type="entry name" value="HCP-like"/>
    <property type="match status" value="1"/>
</dbReference>
<evidence type="ECO:0000256" key="1">
    <source>
        <dbReference type="SAM" id="SignalP"/>
    </source>
</evidence>
<proteinExistence type="predicted"/>
<organism evidence="2 3">
    <name type="scientific">Rheinheimera soli</name>
    <dbReference type="NCBI Taxonomy" id="443616"/>
    <lineage>
        <taxon>Bacteria</taxon>
        <taxon>Pseudomonadati</taxon>
        <taxon>Pseudomonadota</taxon>
        <taxon>Gammaproteobacteria</taxon>
        <taxon>Chromatiales</taxon>
        <taxon>Chromatiaceae</taxon>
        <taxon>Rheinheimera</taxon>
    </lineage>
</organism>
<dbReference type="Gene3D" id="1.25.40.10">
    <property type="entry name" value="Tetratricopeptide repeat domain"/>
    <property type="match status" value="1"/>
</dbReference>
<feature type="signal peptide" evidence="1">
    <location>
        <begin position="1"/>
        <end position="19"/>
    </location>
</feature>
<feature type="chain" id="PRO_5047179230" evidence="1">
    <location>
        <begin position="20"/>
        <end position="127"/>
    </location>
</feature>
<evidence type="ECO:0000313" key="3">
    <source>
        <dbReference type="Proteomes" id="UP001257909"/>
    </source>
</evidence>